<dbReference type="EMBL" id="SELH01000021">
    <property type="protein sequence ID" value="TWP27807.1"/>
    <property type="molecule type" value="Genomic_DNA"/>
</dbReference>
<comment type="caution">
    <text evidence="2">The sequence shown here is derived from an EMBL/GenBank/DDBJ whole genome shotgun (WGS) entry which is preliminary data.</text>
</comment>
<evidence type="ECO:0000313" key="3">
    <source>
        <dbReference type="Proteomes" id="UP000319499"/>
    </source>
</evidence>
<protein>
    <submittedName>
        <fullName evidence="2">Uncharacterized protein</fullName>
    </submittedName>
</protein>
<reference evidence="2 3" key="1">
    <citation type="submission" date="2019-02" db="EMBL/GenBank/DDBJ databases">
        <title>Apibacter muscae sp. nov.: a novel member of the house fly microbiota.</title>
        <authorList>
            <person name="Park R."/>
        </authorList>
    </citation>
    <scope>NUCLEOTIDE SEQUENCE [LARGE SCALE GENOMIC DNA]</scope>
    <source>
        <strain evidence="2 3">AL1</strain>
    </source>
</reference>
<organism evidence="2 3">
    <name type="scientific">Apibacter muscae</name>
    <dbReference type="NCBI Taxonomy" id="2509004"/>
    <lineage>
        <taxon>Bacteria</taxon>
        <taxon>Pseudomonadati</taxon>
        <taxon>Bacteroidota</taxon>
        <taxon>Flavobacteriia</taxon>
        <taxon>Flavobacteriales</taxon>
        <taxon>Weeksellaceae</taxon>
        <taxon>Apibacter</taxon>
    </lineage>
</organism>
<feature type="transmembrane region" description="Helical" evidence="1">
    <location>
        <begin position="61"/>
        <end position="78"/>
    </location>
</feature>
<dbReference type="AlphaFoldDB" id="A0A563DCI8"/>
<sequence>MRKIFALIFIVLLHINSFAYTPLQIVIENSEISAPPTPNEAVGISPFDVGEQDYDKTPIDFVVPFLLLTVLALMIYIVKYRKQKLV</sequence>
<keyword evidence="1" id="KW-0472">Membrane</keyword>
<evidence type="ECO:0000313" key="2">
    <source>
        <dbReference type="EMBL" id="TWP27807.1"/>
    </source>
</evidence>
<keyword evidence="3" id="KW-1185">Reference proteome</keyword>
<evidence type="ECO:0000256" key="1">
    <source>
        <dbReference type="SAM" id="Phobius"/>
    </source>
</evidence>
<proteinExistence type="predicted"/>
<gene>
    <name evidence="2" type="ORF">ETU09_06845</name>
</gene>
<keyword evidence="1" id="KW-0812">Transmembrane</keyword>
<dbReference type="RefSeq" id="WP_146262356.1">
    <property type="nucleotide sequence ID" value="NZ_SELG01000033.1"/>
</dbReference>
<keyword evidence="1" id="KW-1133">Transmembrane helix</keyword>
<name>A0A563DCI8_9FLAO</name>
<accession>A0A563DCI8</accession>
<dbReference type="Proteomes" id="UP000319499">
    <property type="component" value="Unassembled WGS sequence"/>
</dbReference>